<protein>
    <submittedName>
        <fullName evidence="1">Uncharacterized protein</fullName>
    </submittedName>
</protein>
<keyword evidence="2" id="KW-1185">Reference proteome</keyword>
<reference evidence="1 2" key="1">
    <citation type="journal article" date="2022" name="Allergy">
        <title>Genome assembly and annotation of Periplaneta americana reveal a comprehensive cockroach allergen profile.</title>
        <authorList>
            <person name="Wang L."/>
            <person name="Xiong Q."/>
            <person name="Saelim N."/>
            <person name="Wang L."/>
            <person name="Nong W."/>
            <person name="Wan A.T."/>
            <person name="Shi M."/>
            <person name="Liu X."/>
            <person name="Cao Q."/>
            <person name="Hui J.H.L."/>
            <person name="Sookrung N."/>
            <person name="Leung T.F."/>
            <person name="Tungtrongchitr A."/>
            <person name="Tsui S.K.W."/>
        </authorList>
    </citation>
    <scope>NUCLEOTIDE SEQUENCE [LARGE SCALE GENOMIC DNA]</scope>
    <source>
        <strain evidence="1">PWHHKU_190912</strain>
    </source>
</reference>
<dbReference type="EMBL" id="JAJSOF020000017">
    <property type="protein sequence ID" value="KAJ4440268.1"/>
    <property type="molecule type" value="Genomic_DNA"/>
</dbReference>
<comment type="caution">
    <text evidence="1">The sequence shown here is derived from an EMBL/GenBank/DDBJ whole genome shotgun (WGS) entry which is preliminary data.</text>
</comment>
<gene>
    <name evidence="1" type="ORF">ANN_08407</name>
</gene>
<dbReference type="Proteomes" id="UP001148838">
    <property type="component" value="Unassembled WGS sequence"/>
</dbReference>
<evidence type="ECO:0000313" key="2">
    <source>
        <dbReference type="Proteomes" id="UP001148838"/>
    </source>
</evidence>
<name>A0ABQ8T2R1_PERAM</name>
<evidence type="ECO:0000313" key="1">
    <source>
        <dbReference type="EMBL" id="KAJ4440268.1"/>
    </source>
</evidence>
<accession>A0ABQ8T2R1</accession>
<proteinExistence type="predicted"/>
<organism evidence="1 2">
    <name type="scientific">Periplaneta americana</name>
    <name type="common">American cockroach</name>
    <name type="synonym">Blatta americana</name>
    <dbReference type="NCBI Taxonomy" id="6978"/>
    <lineage>
        <taxon>Eukaryota</taxon>
        <taxon>Metazoa</taxon>
        <taxon>Ecdysozoa</taxon>
        <taxon>Arthropoda</taxon>
        <taxon>Hexapoda</taxon>
        <taxon>Insecta</taxon>
        <taxon>Pterygota</taxon>
        <taxon>Neoptera</taxon>
        <taxon>Polyneoptera</taxon>
        <taxon>Dictyoptera</taxon>
        <taxon>Blattodea</taxon>
        <taxon>Blattoidea</taxon>
        <taxon>Blattidae</taxon>
        <taxon>Blattinae</taxon>
        <taxon>Periplaneta</taxon>
    </lineage>
</organism>
<sequence length="78" mass="8573">MSESENSDIENVAEAALSILIPQKSTDAGANISTLKRHGGWHSTFAAEGYVENSMENKKEIANLILRKKELAAEKEKQ</sequence>